<name>A0ACC0GEP9_9ERIC</name>
<sequence>MSPLVRLGTETGSKVVKVAMFTFYSLLLVLGLCKALRLTCIFLCALTLPIGKLVVNYVEQNHKDLDAVKVLIQGLVLFQGGMLMLSVSHDGHLISGSVEQLWE</sequence>
<comment type="caution">
    <text evidence="1">The sequence shown here is derived from an EMBL/GenBank/DDBJ whole genome shotgun (WGS) entry which is preliminary data.</text>
</comment>
<evidence type="ECO:0000313" key="2">
    <source>
        <dbReference type="Proteomes" id="UP001060215"/>
    </source>
</evidence>
<protein>
    <submittedName>
        <fullName evidence="1">Uncharacterized protein</fullName>
    </submittedName>
</protein>
<organism evidence="1 2">
    <name type="scientific">Camellia lanceoleosa</name>
    <dbReference type="NCBI Taxonomy" id="1840588"/>
    <lineage>
        <taxon>Eukaryota</taxon>
        <taxon>Viridiplantae</taxon>
        <taxon>Streptophyta</taxon>
        <taxon>Embryophyta</taxon>
        <taxon>Tracheophyta</taxon>
        <taxon>Spermatophyta</taxon>
        <taxon>Magnoliopsida</taxon>
        <taxon>eudicotyledons</taxon>
        <taxon>Gunneridae</taxon>
        <taxon>Pentapetalae</taxon>
        <taxon>asterids</taxon>
        <taxon>Ericales</taxon>
        <taxon>Theaceae</taxon>
        <taxon>Camellia</taxon>
    </lineage>
</organism>
<keyword evidence="2" id="KW-1185">Reference proteome</keyword>
<gene>
    <name evidence="1" type="ORF">LOK49_LG10G02630</name>
</gene>
<evidence type="ECO:0000313" key="1">
    <source>
        <dbReference type="EMBL" id="KAI7998665.1"/>
    </source>
</evidence>
<accession>A0ACC0GEP9</accession>
<reference evidence="1 2" key="1">
    <citation type="journal article" date="2022" name="Plant J.">
        <title>Chromosome-level genome of Camellia lanceoleosa provides a valuable resource for understanding genome evolution and self-incompatibility.</title>
        <authorList>
            <person name="Gong W."/>
            <person name="Xiao S."/>
            <person name="Wang L."/>
            <person name="Liao Z."/>
            <person name="Chang Y."/>
            <person name="Mo W."/>
            <person name="Hu G."/>
            <person name="Li W."/>
            <person name="Zhao G."/>
            <person name="Zhu H."/>
            <person name="Hu X."/>
            <person name="Ji K."/>
            <person name="Xiang X."/>
            <person name="Song Q."/>
            <person name="Yuan D."/>
            <person name="Jin S."/>
            <person name="Zhang L."/>
        </authorList>
    </citation>
    <scope>NUCLEOTIDE SEQUENCE [LARGE SCALE GENOMIC DNA]</scope>
    <source>
        <strain evidence="1">SQ_2022a</strain>
    </source>
</reference>
<dbReference type="EMBL" id="CM045767">
    <property type="protein sequence ID" value="KAI7998665.1"/>
    <property type="molecule type" value="Genomic_DNA"/>
</dbReference>
<proteinExistence type="predicted"/>
<feature type="non-terminal residue" evidence="1">
    <location>
        <position position="103"/>
    </location>
</feature>
<dbReference type="Proteomes" id="UP001060215">
    <property type="component" value="Chromosome 10"/>
</dbReference>